<feature type="transmembrane region" description="Helical" evidence="9">
    <location>
        <begin position="249"/>
        <end position="270"/>
    </location>
</feature>
<protein>
    <submittedName>
        <fullName evidence="11">Metal-tetracycline/H(+) antiporter</fullName>
    </submittedName>
</protein>
<evidence type="ECO:0000259" key="10">
    <source>
        <dbReference type="PROSITE" id="PS50850"/>
    </source>
</evidence>
<feature type="transmembrane region" description="Helical" evidence="9">
    <location>
        <begin position="140"/>
        <end position="162"/>
    </location>
</feature>
<dbReference type="AlphaFoldDB" id="A0A447UZB6"/>
<comment type="function">
    <text evidence="1">Resistance to tetracycline by an active tetracycline efflux. This is an energy-dependent process that decreases the accumulation of the antibiotic in whole cells. This protein functions as a metal-tetracycline/H(+) antiporter.</text>
</comment>
<evidence type="ECO:0000313" key="11">
    <source>
        <dbReference type="EMBL" id="VEB95981.1"/>
    </source>
</evidence>
<organism evidence="11 12">
    <name type="scientific">Cedecea lapagei</name>
    <dbReference type="NCBI Taxonomy" id="158823"/>
    <lineage>
        <taxon>Bacteria</taxon>
        <taxon>Pseudomonadati</taxon>
        <taxon>Pseudomonadota</taxon>
        <taxon>Gammaproteobacteria</taxon>
        <taxon>Enterobacterales</taxon>
        <taxon>Enterobacteriaceae</taxon>
        <taxon>Cedecea</taxon>
    </lineage>
</organism>
<dbReference type="KEGG" id="clap:NCTC11466_01121"/>
<keyword evidence="4" id="KW-0813">Transport</keyword>
<evidence type="ECO:0000256" key="1">
    <source>
        <dbReference type="ARBA" id="ARBA00003279"/>
    </source>
</evidence>
<sequence length="402" mass="41651">MALFTSPLIAYRRPHVLGFILYFIVGLVDGAIVPFFPLWAQQSAAIPVEFIGLLFGCYAGGELLAAPFIGGIADRVGRRPVLIISATGVGAGFIALFFAHGVFAAAAVLIVIGLFESVLHPTIYTIVADATPAAEHRRQFSIMRVCSGAGAIAGPLLGTVLVQEGLGYVFLAGGSVMVVGGLMLAISLAETRPLAAGVDDEADDEEGLSALLPAFRDRRLAGLLIWVLLLGVAGSWVEAVMPLYASNQMGMSAASIGYLFAFGAGINTVGQLALTKLFTRRSALFITLSAGLALITAFVLLLAHPHVVTLVMAVCLYSLSQMMTGPLIPTAVNKLAPARLRATYMAALSVVSDLQGSVGPATGTALFALSFTLPWAVGIPLVLLAVTGLGLALSAGDKSANR</sequence>
<dbReference type="PROSITE" id="PS00216">
    <property type="entry name" value="SUGAR_TRANSPORT_1"/>
    <property type="match status" value="1"/>
</dbReference>
<keyword evidence="6 9" id="KW-0812">Transmembrane</keyword>
<feature type="domain" description="Major facilitator superfamily (MFS) profile" evidence="10">
    <location>
        <begin position="14"/>
        <end position="400"/>
    </location>
</feature>
<dbReference type="Pfam" id="PF07690">
    <property type="entry name" value="MFS_1"/>
    <property type="match status" value="1"/>
</dbReference>
<dbReference type="PANTHER" id="PTHR23517">
    <property type="entry name" value="RESISTANCE PROTEIN MDTM, PUTATIVE-RELATED-RELATED"/>
    <property type="match status" value="1"/>
</dbReference>
<keyword evidence="5" id="KW-1003">Cell membrane</keyword>
<dbReference type="InterPro" id="IPR001958">
    <property type="entry name" value="Tet-R_TetA/multi-R_MdtG-like"/>
</dbReference>
<keyword evidence="7 9" id="KW-1133">Transmembrane helix</keyword>
<dbReference type="PRINTS" id="PR01035">
    <property type="entry name" value="TCRTETA"/>
</dbReference>
<evidence type="ECO:0000256" key="8">
    <source>
        <dbReference type="ARBA" id="ARBA00023136"/>
    </source>
</evidence>
<feature type="transmembrane region" description="Helical" evidence="9">
    <location>
        <begin position="16"/>
        <end position="38"/>
    </location>
</feature>
<dbReference type="InterPro" id="IPR050171">
    <property type="entry name" value="MFS_Transporters"/>
</dbReference>
<proteinExistence type="inferred from homology"/>
<dbReference type="RefSeq" id="WP_126355362.1">
    <property type="nucleotide sequence ID" value="NZ_LR134201.1"/>
</dbReference>
<dbReference type="OrthoDB" id="9764259at2"/>
<keyword evidence="12" id="KW-1185">Reference proteome</keyword>
<feature type="transmembrane region" description="Helical" evidence="9">
    <location>
        <begin position="375"/>
        <end position="396"/>
    </location>
</feature>
<dbReference type="InterPro" id="IPR020846">
    <property type="entry name" value="MFS_dom"/>
</dbReference>
<feature type="transmembrane region" description="Helical" evidence="9">
    <location>
        <begin position="81"/>
        <end position="99"/>
    </location>
</feature>
<dbReference type="SUPFAM" id="SSF103473">
    <property type="entry name" value="MFS general substrate transporter"/>
    <property type="match status" value="1"/>
</dbReference>
<dbReference type="PANTHER" id="PTHR23517:SF3">
    <property type="entry name" value="INTEGRAL MEMBRANE TRANSPORT PROTEIN"/>
    <property type="match status" value="1"/>
</dbReference>
<name>A0A447UZB6_9ENTR</name>
<dbReference type="Proteomes" id="UP000274122">
    <property type="component" value="Chromosome"/>
</dbReference>
<feature type="transmembrane region" description="Helical" evidence="9">
    <location>
        <begin position="50"/>
        <end position="69"/>
    </location>
</feature>
<dbReference type="EMBL" id="LR134201">
    <property type="protein sequence ID" value="VEB95981.1"/>
    <property type="molecule type" value="Genomic_DNA"/>
</dbReference>
<dbReference type="Gene3D" id="1.20.1250.20">
    <property type="entry name" value="MFS general substrate transporter like domains"/>
    <property type="match status" value="1"/>
</dbReference>
<evidence type="ECO:0000313" key="12">
    <source>
        <dbReference type="Proteomes" id="UP000274122"/>
    </source>
</evidence>
<dbReference type="InterPro" id="IPR011701">
    <property type="entry name" value="MFS"/>
</dbReference>
<feature type="transmembrane region" description="Helical" evidence="9">
    <location>
        <begin position="105"/>
        <end position="128"/>
    </location>
</feature>
<feature type="transmembrane region" description="Helical" evidence="9">
    <location>
        <begin position="282"/>
        <end position="304"/>
    </location>
</feature>
<gene>
    <name evidence="11" type="primary">tetA_1</name>
    <name evidence="11" type="ORF">NCTC11466_01121</name>
</gene>
<comment type="similarity">
    <text evidence="3">Belongs to the major facilitator superfamily. TCR/Tet family.</text>
</comment>
<keyword evidence="8 9" id="KW-0472">Membrane</keyword>
<evidence type="ECO:0000256" key="9">
    <source>
        <dbReference type="SAM" id="Phobius"/>
    </source>
</evidence>
<evidence type="ECO:0000256" key="3">
    <source>
        <dbReference type="ARBA" id="ARBA00007520"/>
    </source>
</evidence>
<evidence type="ECO:0000256" key="7">
    <source>
        <dbReference type="ARBA" id="ARBA00022989"/>
    </source>
</evidence>
<dbReference type="InterPro" id="IPR036259">
    <property type="entry name" value="MFS_trans_sf"/>
</dbReference>
<dbReference type="InterPro" id="IPR005829">
    <property type="entry name" value="Sugar_transporter_CS"/>
</dbReference>
<evidence type="ECO:0000256" key="4">
    <source>
        <dbReference type="ARBA" id="ARBA00022448"/>
    </source>
</evidence>
<feature type="transmembrane region" description="Helical" evidence="9">
    <location>
        <begin position="168"/>
        <end position="189"/>
    </location>
</feature>
<evidence type="ECO:0000256" key="6">
    <source>
        <dbReference type="ARBA" id="ARBA00022692"/>
    </source>
</evidence>
<dbReference type="GO" id="GO:0022857">
    <property type="term" value="F:transmembrane transporter activity"/>
    <property type="evidence" value="ECO:0007669"/>
    <property type="project" value="InterPro"/>
</dbReference>
<accession>A0A447UZB6</accession>
<evidence type="ECO:0000256" key="2">
    <source>
        <dbReference type="ARBA" id="ARBA00004651"/>
    </source>
</evidence>
<feature type="transmembrane region" description="Helical" evidence="9">
    <location>
        <begin position="220"/>
        <end position="237"/>
    </location>
</feature>
<dbReference type="PROSITE" id="PS50850">
    <property type="entry name" value="MFS"/>
    <property type="match status" value="1"/>
</dbReference>
<comment type="subcellular location">
    <subcellularLocation>
        <location evidence="2">Cell membrane</location>
        <topology evidence="2">Multi-pass membrane protein</topology>
    </subcellularLocation>
</comment>
<reference evidence="11 12" key="1">
    <citation type="submission" date="2018-12" db="EMBL/GenBank/DDBJ databases">
        <authorList>
            <consortium name="Pathogen Informatics"/>
        </authorList>
    </citation>
    <scope>NUCLEOTIDE SEQUENCE [LARGE SCALE GENOMIC DNA]</scope>
    <source>
        <strain evidence="11 12">NCTC11466</strain>
    </source>
</reference>
<evidence type="ECO:0000256" key="5">
    <source>
        <dbReference type="ARBA" id="ARBA00022475"/>
    </source>
</evidence>
<dbReference type="GO" id="GO:0005886">
    <property type="term" value="C:plasma membrane"/>
    <property type="evidence" value="ECO:0007669"/>
    <property type="project" value="UniProtKB-SubCell"/>
</dbReference>